<evidence type="ECO:0000313" key="1">
    <source>
        <dbReference type="EMBL" id="ONI60307.1"/>
    </source>
</evidence>
<sequence>MLFSFDYKYHSIDPVTGEVKPKTVIDPVTGEVKPKTAVEVKPKKDSRTVEEIALQQHEERVYNERCRGLECSYNPIFYKPTVGCLWPFPTHGTTIIPKGIKRKDVPGYIEKPIFRYGE</sequence>
<reference evidence="1 2" key="1">
    <citation type="journal article" date="2017" name="PLoS ONE">
        <title>Genomic sequence of 'Candidatus Liberibacter solanacearum' haplotype C and its comparison with haplotype A and B genomes.</title>
        <authorList>
            <person name="Wang J."/>
            <person name="Haapalainen M."/>
            <person name="Schott T."/>
            <person name="Thompson S.M."/>
            <person name="Smith G.R."/>
            <person name="Nissinen A.I."/>
            <person name="Pirhonen M."/>
        </authorList>
    </citation>
    <scope>NUCLEOTIDE SEQUENCE [LARGE SCALE GENOMIC DNA]</scope>
    <source>
        <strain evidence="1 2">FIN111</strain>
    </source>
</reference>
<dbReference type="Proteomes" id="UP000189542">
    <property type="component" value="Unassembled WGS sequence"/>
</dbReference>
<protein>
    <submittedName>
        <fullName evidence="1">Uncharacterized protein</fullName>
    </submittedName>
</protein>
<proteinExistence type="predicted"/>
<dbReference type="EMBL" id="LVWB01000002">
    <property type="protein sequence ID" value="ONI60307.1"/>
    <property type="molecule type" value="Genomic_DNA"/>
</dbReference>
<accession>A0A1V2N987</accession>
<name>A0A1V2N987_9HYPH</name>
<organism evidence="1 2">
    <name type="scientific">Candidatus Liberibacter solanacearum</name>
    <dbReference type="NCBI Taxonomy" id="556287"/>
    <lineage>
        <taxon>Bacteria</taxon>
        <taxon>Pseudomonadati</taxon>
        <taxon>Pseudomonadota</taxon>
        <taxon>Alphaproteobacteria</taxon>
        <taxon>Hyphomicrobiales</taxon>
        <taxon>Rhizobiaceae</taxon>
        <taxon>Liberibacter</taxon>
    </lineage>
</organism>
<evidence type="ECO:0000313" key="2">
    <source>
        <dbReference type="Proteomes" id="UP000189542"/>
    </source>
</evidence>
<dbReference type="AlphaFoldDB" id="A0A1V2N987"/>
<dbReference type="RefSeq" id="WP_076970521.1">
    <property type="nucleotide sequence ID" value="NZ_LVWB01000002.1"/>
</dbReference>
<comment type="caution">
    <text evidence="1">The sequence shown here is derived from an EMBL/GenBank/DDBJ whole genome shotgun (WGS) entry which is preliminary data.</text>
</comment>
<gene>
    <name evidence="1" type="ORF">AYO25_00370</name>
</gene>